<evidence type="ECO:0000256" key="11">
    <source>
        <dbReference type="ARBA" id="ARBA00023304"/>
    </source>
</evidence>
<dbReference type="InterPro" id="IPR001544">
    <property type="entry name" value="Aminotrans_IV"/>
</dbReference>
<name>A0ABN1C339_9BURK</name>
<comment type="cofactor">
    <cofactor evidence="1 16">
        <name>pyridoxal 5'-phosphate</name>
        <dbReference type="ChEBI" id="CHEBI:597326"/>
    </cofactor>
</comment>
<comment type="catalytic activity">
    <reaction evidence="12 17">
        <text>L-valine + 2-oxoglutarate = 3-methyl-2-oxobutanoate + L-glutamate</text>
        <dbReference type="Rhea" id="RHEA:24813"/>
        <dbReference type="ChEBI" id="CHEBI:11851"/>
        <dbReference type="ChEBI" id="CHEBI:16810"/>
        <dbReference type="ChEBI" id="CHEBI:29985"/>
        <dbReference type="ChEBI" id="CHEBI:57762"/>
        <dbReference type="EC" id="2.6.1.42"/>
    </reaction>
</comment>
<dbReference type="EMBL" id="BAAAEN010000010">
    <property type="protein sequence ID" value="GAA0509717.1"/>
    <property type="molecule type" value="Genomic_DNA"/>
</dbReference>
<evidence type="ECO:0000256" key="3">
    <source>
        <dbReference type="ARBA" id="ARBA00004824"/>
    </source>
</evidence>
<evidence type="ECO:0000256" key="12">
    <source>
        <dbReference type="ARBA" id="ARBA00048212"/>
    </source>
</evidence>
<dbReference type="PANTHER" id="PTHR42743:SF11">
    <property type="entry name" value="AMINODEOXYCHORISMATE LYASE"/>
    <property type="match status" value="1"/>
</dbReference>
<comment type="function">
    <text evidence="2 17">Acts on leucine, isoleucine and valine.</text>
</comment>
<proteinExistence type="inferred from homology"/>
<protein>
    <recommendedName>
        <fullName evidence="17">Branched-chain-amino-acid aminotransferase</fullName>
        <shortName evidence="17">BCAT</shortName>
        <ecNumber evidence="17">2.6.1.42</ecNumber>
    </recommendedName>
</protein>
<evidence type="ECO:0000256" key="17">
    <source>
        <dbReference type="RuleBase" id="RU364094"/>
    </source>
</evidence>
<dbReference type="Proteomes" id="UP001501706">
    <property type="component" value="Unassembled WGS sequence"/>
</dbReference>
<comment type="catalytic activity">
    <reaction evidence="13 17">
        <text>L-isoleucine + 2-oxoglutarate = (S)-3-methyl-2-oxopentanoate + L-glutamate</text>
        <dbReference type="Rhea" id="RHEA:24801"/>
        <dbReference type="ChEBI" id="CHEBI:16810"/>
        <dbReference type="ChEBI" id="CHEBI:29985"/>
        <dbReference type="ChEBI" id="CHEBI:35146"/>
        <dbReference type="ChEBI" id="CHEBI:58045"/>
        <dbReference type="EC" id="2.6.1.42"/>
    </reaction>
</comment>
<comment type="catalytic activity">
    <reaction evidence="14 17">
        <text>L-leucine + 2-oxoglutarate = 4-methyl-2-oxopentanoate + L-glutamate</text>
        <dbReference type="Rhea" id="RHEA:18321"/>
        <dbReference type="ChEBI" id="CHEBI:16810"/>
        <dbReference type="ChEBI" id="CHEBI:17865"/>
        <dbReference type="ChEBI" id="CHEBI:29985"/>
        <dbReference type="ChEBI" id="CHEBI:57427"/>
        <dbReference type="EC" id="2.6.1.42"/>
    </reaction>
</comment>
<keyword evidence="19" id="KW-1185">Reference proteome</keyword>
<keyword evidence="8 17" id="KW-0028">Amino-acid biosynthesis</keyword>
<evidence type="ECO:0000256" key="1">
    <source>
        <dbReference type="ARBA" id="ARBA00001933"/>
    </source>
</evidence>
<comment type="pathway">
    <text evidence="5 17">Amino-acid biosynthesis; L-leucine biosynthesis; L-leucine from 3-methyl-2-oxobutanoate: step 4/4.</text>
</comment>
<dbReference type="SUPFAM" id="SSF56752">
    <property type="entry name" value="D-aminoacid aminotransferase-like PLP-dependent enzymes"/>
    <property type="match status" value="1"/>
</dbReference>
<evidence type="ECO:0000256" key="9">
    <source>
        <dbReference type="ARBA" id="ARBA00022679"/>
    </source>
</evidence>
<dbReference type="Gene3D" id="3.20.10.10">
    <property type="entry name" value="D-amino Acid Aminotransferase, subunit A, domain 2"/>
    <property type="match status" value="1"/>
</dbReference>
<dbReference type="Gene3D" id="3.30.470.10">
    <property type="match status" value="1"/>
</dbReference>
<dbReference type="NCBIfam" id="NF005146">
    <property type="entry name" value="PRK06606.1"/>
    <property type="match status" value="1"/>
</dbReference>
<evidence type="ECO:0000256" key="5">
    <source>
        <dbReference type="ARBA" id="ARBA00005072"/>
    </source>
</evidence>
<dbReference type="InterPro" id="IPR043132">
    <property type="entry name" value="BCAT-like_C"/>
</dbReference>
<comment type="pathway">
    <text evidence="4 17">Amino-acid biosynthesis; L-valine biosynthesis; L-valine from pyruvate: step 4/4.</text>
</comment>
<evidence type="ECO:0000313" key="18">
    <source>
        <dbReference type="EMBL" id="GAA0509717.1"/>
    </source>
</evidence>
<comment type="similarity">
    <text evidence="6 15">Belongs to the class-IV pyridoxal-phosphate-dependent aminotransferase family.</text>
</comment>
<evidence type="ECO:0000256" key="6">
    <source>
        <dbReference type="ARBA" id="ARBA00009320"/>
    </source>
</evidence>
<dbReference type="RefSeq" id="WP_087839083.1">
    <property type="nucleotide sequence ID" value="NZ_BAAAEN010000010.1"/>
</dbReference>
<dbReference type="Pfam" id="PF01063">
    <property type="entry name" value="Aminotran_4"/>
    <property type="match status" value="1"/>
</dbReference>
<dbReference type="InterPro" id="IPR050571">
    <property type="entry name" value="Class-IV_PLP-Dep_Aminotrnsfr"/>
</dbReference>
<dbReference type="CDD" id="cd00449">
    <property type="entry name" value="PLPDE_IV"/>
    <property type="match status" value="1"/>
</dbReference>
<accession>A0ABN1C339</accession>
<dbReference type="InterPro" id="IPR036038">
    <property type="entry name" value="Aminotransferase-like"/>
</dbReference>
<evidence type="ECO:0000256" key="8">
    <source>
        <dbReference type="ARBA" id="ARBA00022605"/>
    </source>
</evidence>
<sequence length="309" mass="34011">MEEQGSPIWIDGKLVDWADASVHFVSNSFQYGFGVFEGIRAYDGEQGTSIFRLDAHIDRLFKSAKIIGLDIPYTRETIVEACRETVAASGHSQCYLRPVAYIGYGGMGLNYTGCKVSVGIAVWFWGEYLGQGKLEQGTRVKTSSYTRHHINSNMSKAKACGNYMLFQMARTDALRGGYDEALLLDAEGHVAEGSVENVFIVRDGQLITPPLTYILDGITRDSIIQLARGAGLVVREEFFTRDAMYIADEAFFVGTGAEVTPVVALDDRPIGQGVPGPVTRRLQSLYFDAVRGRDERYAHWVTPVAGVPA</sequence>
<comment type="caution">
    <text evidence="18">The sequence shown here is derived from an EMBL/GenBank/DDBJ whole genome shotgun (WGS) entry which is preliminary data.</text>
</comment>
<evidence type="ECO:0000256" key="10">
    <source>
        <dbReference type="ARBA" id="ARBA00022898"/>
    </source>
</evidence>
<dbReference type="InterPro" id="IPR043131">
    <property type="entry name" value="BCAT-like_N"/>
</dbReference>
<keyword evidence="11 17" id="KW-0100">Branched-chain amino acid biosynthesis</keyword>
<gene>
    <name evidence="17" type="primary">ilvE</name>
    <name evidence="18" type="ORF">GCM10009097_28530</name>
</gene>
<keyword evidence="10 16" id="KW-0663">Pyridoxal phosphate</keyword>
<evidence type="ECO:0000313" key="19">
    <source>
        <dbReference type="Proteomes" id="UP001501706"/>
    </source>
</evidence>
<evidence type="ECO:0000256" key="16">
    <source>
        <dbReference type="RuleBase" id="RU004516"/>
    </source>
</evidence>
<dbReference type="InterPro" id="IPR018300">
    <property type="entry name" value="Aminotrans_IV_CS"/>
</dbReference>
<evidence type="ECO:0000256" key="2">
    <source>
        <dbReference type="ARBA" id="ARBA00003109"/>
    </source>
</evidence>
<comment type="pathway">
    <text evidence="3 17">Amino-acid biosynthesis; L-isoleucine biosynthesis; L-isoleucine from 2-oxobutanoate: step 4/4.</text>
</comment>
<evidence type="ECO:0000256" key="4">
    <source>
        <dbReference type="ARBA" id="ARBA00004931"/>
    </source>
</evidence>
<keyword evidence="9 17" id="KW-0808">Transferase</keyword>
<evidence type="ECO:0000256" key="14">
    <source>
        <dbReference type="ARBA" id="ARBA00049229"/>
    </source>
</evidence>
<organism evidence="18 19">
    <name type="scientific">Pigmentiphaga daeguensis</name>
    <dbReference type="NCBI Taxonomy" id="414049"/>
    <lineage>
        <taxon>Bacteria</taxon>
        <taxon>Pseudomonadati</taxon>
        <taxon>Pseudomonadota</taxon>
        <taxon>Betaproteobacteria</taxon>
        <taxon>Burkholderiales</taxon>
        <taxon>Alcaligenaceae</taxon>
        <taxon>Pigmentiphaga</taxon>
    </lineage>
</organism>
<evidence type="ECO:0000256" key="7">
    <source>
        <dbReference type="ARBA" id="ARBA00022576"/>
    </source>
</evidence>
<dbReference type="EC" id="2.6.1.42" evidence="17"/>
<dbReference type="PROSITE" id="PS00770">
    <property type="entry name" value="AA_TRANSFER_CLASS_4"/>
    <property type="match status" value="1"/>
</dbReference>
<evidence type="ECO:0000256" key="15">
    <source>
        <dbReference type="RuleBase" id="RU004106"/>
    </source>
</evidence>
<dbReference type="PANTHER" id="PTHR42743">
    <property type="entry name" value="AMINO-ACID AMINOTRANSFERASE"/>
    <property type="match status" value="1"/>
</dbReference>
<evidence type="ECO:0000256" key="13">
    <source>
        <dbReference type="ARBA" id="ARBA00048798"/>
    </source>
</evidence>
<reference evidence="18 19" key="1">
    <citation type="journal article" date="2019" name="Int. J. Syst. Evol. Microbiol.">
        <title>The Global Catalogue of Microorganisms (GCM) 10K type strain sequencing project: providing services to taxonomists for standard genome sequencing and annotation.</title>
        <authorList>
            <consortium name="The Broad Institute Genomics Platform"/>
            <consortium name="The Broad Institute Genome Sequencing Center for Infectious Disease"/>
            <person name="Wu L."/>
            <person name="Ma J."/>
        </authorList>
    </citation>
    <scope>NUCLEOTIDE SEQUENCE [LARGE SCALE GENOMIC DNA]</scope>
    <source>
        <strain evidence="18 19">JCM 14330</strain>
    </source>
</reference>
<keyword evidence="7 17" id="KW-0032">Aminotransferase</keyword>
<dbReference type="NCBIfam" id="TIGR01122">
    <property type="entry name" value="ilvE_I"/>
    <property type="match status" value="1"/>
</dbReference>
<dbReference type="InterPro" id="IPR005785">
    <property type="entry name" value="B_amino_transI"/>
</dbReference>